<dbReference type="EMBL" id="JAODOQ010000001">
    <property type="protein sequence ID" value="MCT8988485.1"/>
    <property type="molecule type" value="Genomic_DNA"/>
</dbReference>
<reference evidence="2" key="1">
    <citation type="submission" date="2022-09" db="EMBL/GenBank/DDBJ databases">
        <title>Shewanella sp. KJ10-1 sp.nov, isolated from marine algae.</title>
        <authorList>
            <person name="Butt M."/>
            <person name="Lee J.K."/>
            <person name="Kim J.M."/>
            <person name="Choi D.G."/>
        </authorList>
    </citation>
    <scope>NUCLEOTIDE SEQUENCE</scope>
    <source>
        <strain evidence="2">KJ10-1</strain>
    </source>
</reference>
<evidence type="ECO:0000313" key="2">
    <source>
        <dbReference type="EMBL" id="MCT8988485.1"/>
    </source>
</evidence>
<feature type="domain" description="DUF4937" evidence="1">
    <location>
        <begin position="3"/>
        <end position="90"/>
    </location>
</feature>
<name>A0ABT2P751_9GAMM</name>
<organism evidence="2 3">
    <name type="scientific">Shewanella phaeophyticola</name>
    <dbReference type="NCBI Taxonomy" id="2978345"/>
    <lineage>
        <taxon>Bacteria</taxon>
        <taxon>Pseudomonadati</taxon>
        <taxon>Pseudomonadota</taxon>
        <taxon>Gammaproteobacteria</taxon>
        <taxon>Alteromonadales</taxon>
        <taxon>Shewanellaceae</taxon>
        <taxon>Shewanella</taxon>
    </lineage>
</organism>
<keyword evidence="3" id="KW-1185">Reference proteome</keyword>
<sequence>MTIAKLIICGVDDNKKDDFSTSQCSWHQLSNCEGFCGQAGGWDISSSTATILGFWASQAHVDEFMKTTHDEIFEHNKQQGTYNNCAVNYYKLMSTTLGVNVDIFHGGLLSITHCSGVSSMDPFTQEQQIMCNPQLSQQLGILSARIWRHITLEDNYMLVTHWVSKQAHEQYLKGQLFTLRSPTSSPDCLETISSSIIELETLWSVAPNKSINWKAQ</sequence>
<dbReference type="Pfam" id="PF16291">
    <property type="entry name" value="DUF4937"/>
    <property type="match status" value="1"/>
</dbReference>
<dbReference type="RefSeq" id="WP_261734572.1">
    <property type="nucleotide sequence ID" value="NZ_JAODOQ010000001.1"/>
</dbReference>
<protein>
    <submittedName>
        <fullName evidence="2">YdbC family protein</fullName>
    </submittedName>
</protein>
<dbReference type="InterPro" id="IPR032555">
    <property type="entry name" value="DUF4937"/>
</dbReference>
<dbReference type="Proteomes" id="UP001431192">
    <property type="component" value="Unassembled WGS sequence"/>
</dbReference>
<proteinExistence type="predicted"/>
<comment type="caution">
    <text evidence="2">The sequence shown here is derived from an EMBL/GenBank/DDBJ whole genome shotgun (WGS) entry which is preliminary data.</text>
</comment>
<gene>
    <name evidence="2" type="ORF">N4T56_21070</name>
</gene>
<evidence type="ECO:0000313" key="3">
    <source>
        <dbReference type="Proteomes" id="UP001431192"/>
    </source>
</evidence>
<accession>A0ABT2P751</accession>
<evidence type="ECO:0000259" key="1">
    <source>
        <dbReference type="Pfam" id="PF16291"/>
    </source>
</evidence>